<dbReference type="InterPro" id="IPR008978">
    <property type="entry name" value="HSP20-like_chaperone"/>
</dbReference>
<proteinExistence type="inferred from homology"/>
<evidence type="ECO:0000313" key="4">
    <source>
        <dbReference type="EMBL" id="MFC0422917.1"/>
    </source>
</evidence>
<evidence type="ECO:0000256" key="2">
    <source>
        <dbReference type="RuleBase" id="RU003616"/>
    </source>
</evidence>
<dbReference type="EMBL" id="JBHLUK010000010">
    <property type="protein sequence ID" value="MFC0422917.1"/>
    <property type="molecule type" value="Genomic_DNA"/>
</dbReference>
<dbReference type="Gene3D" id="2.60.40.790">
    <property type="match status" value="1"/>
</dbReference>
<dbReference type="InterPro" id="IPR002068">
    <property type="entry name" value="A-crystallin/Hsp20_dom"/>
</dbReference>
<sequence length="139" mass="15788">MFQFSIKRQLKSLWPVQLASRTKHDVENAVNSLLVMRTDVVAHDDAYTVTAELPGFDKEDITVTYRDDALTITASQSSGEVLDDDGRILRRERRASRLTRRFRLTNVVADRVSAHYHGGLLTVTLPKKVRDQAGHIEIQ</sequence>
<evidence type="ECO:0000256" key="1">
    <source>
        <dbReference type="PROSITE-ProRule" id="PRU00285"/>
    </source>
</evidence>
<comment type="similarity">
    <text evidence="1 2">Belongs to the small heat shock protein (HSP20) family.</text>
</comment>
<dbReference type="PANTHER" id="PTHR11527">
    <property type="entry name" value="HEAT-SHOCK PROTEIN 20 FAMILY MEMBER"/>
    <property type="match status" value="1"/>
</dbReference>
<dbReference type="PROSITE" id="PS01031">
    <property type="entry name" value="SHSP"/>
    <property type="match status" value="1"/>
</dbReference>
<dbReference type="SUPFAM" id="SSF49764">
    <property type="entry name" value="HSP20-like chaperones"/>
    <property type="match status" value="1"/>
</dbReference>
<protein>
    <submittedName>
        <fullName evidence="4">Hsp20/alpha crystallin family protein</fullName>
    </submittedName>
</protein>
<dbReference type="Proteomes" id="UP001589855">
    <property type="component" value="Unassembled WGS sequence"/>
</dbReference>
<organism evidence="4 5">
    <name type="scientific">Lactiplantibacillus plajomi</name>
    <dbReference type="NCBI Taxonomy" id="1457217"/>
    <lineage>
        <taxon>Bacteria</taxon>
        <taxon>Bacillati</taxon>
        <taxon>Bacillota</taxon>
        <taxon>Bacilli</taxon>
        <taxon>Lactobacillales</taxon>
        <taxon>Lactobacillaceae</taxon>
        <taxon>Lactiplantibacillus</taxon>
    </lineage>
</organism>
<dbReference type="CDD" id="cd06471">
    <property type="entry name" value="ACD_LpsHSP_like"/>
    <property type="match status" value="1"/>
</dbReference>
<gene>
    <name evidence="4" type="ORF">ACFFGS_01880</name>
</gene>
<dbReference type="Pfam" id="PF00011">
    <property type="entry name" value="HSP20"/>
    <property type="match status" value="1"/>
</dbReference>
<feature type="domain" description="SHSP" evidence="3">
    <location>
        <begin position="29"/>
        <end position="139"/>
    </location>
</feature>
<keyword evidence="5" id="KW-1185">Reference proteome</keyword>
<name>A0ABV6K131_9LACO</name>
<comment type="caution">
    <text evidence="4">The sequence shown here is derived from an EMBL/GenBank/DDBJ whole genome shotgun (WGS) entry which is preliminary data.</text>
</comment>
<dbReference type="InterPro" id="IPR031107">
    <property type="entry name" value="Small_HSP"/>
</dbReference>
<evidence type="ECO:0000313" key="5">
    <source>
        <dbReference type="Proteomes" id="UP001589855"/>
    </source>
</evidence>
<accession>A0ABV6K131</accession>
<evidence type="ECO:0000259" key="3">
    <source>
        <dbReference type="PROSITE" id="PS01031"/>
    </source>
</evidence>
<dbReference type="RefSeq" id="WP_137644673.1">
    <property type="nucleotide sequence ID" value="NZ_BAABRM010000012.1"/>
</dbReference>
<reference evidence="4 5" key="1">
    <citation type="submission" date="2024-09" db="EMBL/GenBank/DDBJ databases">
        <authorList>
            <person name="Sun Q."/>
            <person name="Mori K."/>
        </authorList>
    </citation>
    <scope>NUCLEOTIDE SEQUENCE [LARGE SCALE GENOMIC DNA]</scope>
    <source>
        <strain evidence="4 5">TBRC 4575</strain>
    </source>
</reference>